<proteinExistence type="inferred from homology"/>
<dbReference type="Gene3D" id="3.90.180.10">
    <property type="entry name" value="Medium-chain alcohol dehydrogenases, catalytic domain"/>
    <property type="match status" value="1"/>
</dbReference>
<dbReference type="OrthoDB" id="48317at2759"/>
<dbReference type="RefSeq" id="XP_024731354.1">
    <property type="nucleotide sequence ID" value="XM_024885183.1"/>
</dbReference>
<dbReference type="SUPFAM" id="SSF50129">
    <property type="entry name" value="GroES-like"/>
    <property type="match status" value="1"/>
</dbReference>
<dbReference type="InterPro" id="IPR036291">
    <property type="entry name" value="NAD(P)-bd_dom_sf"/>
</dbReference>
<reference evidence="5 6" key="1">
    <citation type="submission" date="2016-04" db="EMBL/GenBank/DDBJ databases">
        <title>A degradative enzymes factory behind the ericoid mycorrhizal symbiosis.</title>
        <authorList>
            <consortium name="DOE Joint Genome Institute"/>
            <person name="Martino E."/>
            <person name="Morin E."/>
            <person name="Grelet G."/>
            <person name="Kuo A."/>
            <person name="Kohler A."/>
            <person name="Daghino S."/>
            <person name="Barry K."/>
            <person name="Choi C."/>
            <person name="Cichocki N."/>
            <person name="Clum A."/>
            <person name="Copeland A."/>
            <person name="Hainaut M."/>
            <person name="Haridas S."/>
            <person name="Labutti K."/>
            <person name="Lindquist E."/>
            <person name="Lipzen A."/>
            <person name="Khouja H.-R."/>
            <person name="Murat C."/>
            <person name="Ohm R."/>
            <person name="Olson A."/>
            <person name="Spatafora J."/>
            <person name="Veneault-Fourrey C."/>
            <person name="Henrissat B."/>
            <person name="Grigoriev I."/>
            <person name="Martin F."/>
            <person name="Perotto S."/>
        </authorList>
    </citation>
    <scope>NUCLEOTIDE SEQUENCE [LARGE SCALE GENOMIC DNA]</scope>
    <source>
        <strain evidence="5 6">E</strain>
    </source>
</reference>
<dbReference type="InterPro" id="IPR047122">
    <property type="entry name" value="Trans-enoyl_RdTase-like"/>
</dbReference>
<dbReference type="STRING" id="1095630.A0A2J6SUK5"/>
<dbReference type="PANTHER" id="PTHR45348:SF2">
    <property type="entry name" value="ZINC-TYPE ALCOHOL DEHYDROGENASE-LIKE PROTEIN C2E1P3.01"/>
    <property type="match status" value="1"/>
</dbReference>
<evidence type="ECO:0000259" key="4">
    <source>
        <dbReference type="SMART" id="SM00829"/>
    </source>
</evidence>
<evidence type="ECO:0000313" key="5">
    <source>
        <dbReference type="EMBL" id="PMD54450.1"/>
    </source>
</evidence>
<evidence type="ECO:0000256" key="3">
    <source>
        <dbReference type="SAM" id="MobiDB-lite"/>
    </source>
</evidence>
<organism evidence="5 6">
    <name type="scientific">Hyaloscypha bicolor E</name>
    <dbReference type="NCBI Taxonomy" id="1095630"/>
    <lineage>
        <taxon>Eukaryota</taxon>
        <taxon>Fungi</taxon>
        <taxon>Dikarya</taxon>
        <taxon>Ascomycota</taxon>
        <taxon>Pezizomycotina</taxon>
        <taxon>Leotiomycetes</taxon>
        <taxon>Helotiales</taxon>
        <taxon>Hyaloscyphaceae</taxon>
        <taxon>Hyaloscypha</taxon>
        <taxon>Hyaloscypha bicolor</taxon>
    </lineage>
</organism>
<name>A0A2J6SUK5_9HELO</name>
<keyword evidence="6" id="KW-1185">Reference proteome</keyword>
<dbReference type="SMART" id="SM00829">
    <property type="entry name" value="PKS_ER"/>
    <property type="match status" value="1"/>
</dbReference>
<comment type="similarity">
    <text evidence="1">Belongs to the zinc-containing alcohol dehydrogenase family.</text>
</comment>
<dbReference type="AlphaFoldDB" id="A0A2J6SUK5"/>
<dbReference type="InterPro" id="IPR011032">
    <property type="entry name" value="GroES-like_sf"/>
</dbReference>
<keyword evidence="2" id="KW-0560">Oxidoreductase</keyword>
<feature type="domain" description="Enoyl reductase (ER)" evidence="4">
    <location>
        <begin position="3"/>
        <end position="340"/>
    </location>
</feature>
<dbReference type="InterPro" id="IPR020843">
    <property type="entry name" value="ER"/>
</dbReference>
<accession>A0A2J6SUK5</accession>
<evidence type="ECO:0000256" key="1">
    <source>
        <dbReference type="ARBA" id="ARBA00008072"/>
    </source>
</evidence>
<dbReference type="Proteomes" id="UP000235371">
    <property type="component" value="Unassembled WGS sequence"/>
</dbReference>
<dbReference type="GO" id="GO:0016651">
    <property type="term" value="F:oxidoreductase activity, acting on NAD(P)H"/>
    <property type="evidence" value="ECO:0007669"/>
    <property type="project" value="InterPro"/>
</dbReference>
<gene>
    <name evidence="5" type="ORF">K444DRAFT_646279</name>
</gene>
<protein>
    <submittedName>
        <fullName evidence="5">Putative quinone oxidoreductase</fullName>
    </submittedName>
</protein>
<sequence>MSPTLKPTRPPHSKSRTHPTPVPDLHEIVIQTRAVAINPVDFAIQTVGTGLFPGLTFPRTLGMDLAGTIVEVGNAVTRFKAGDRVLAHPDVLKKTAAGAFQLFIVAQDNMASHFPNNTSFEEACVPPACLSVAACGLFQKDYLGLECPTVPPTPNGKILLVCGGSTSVGCNAIQLGVAAGYEVVTTCSPHNFEYVKKPGAGYAFDYSSPTAVEDILVVLKGKLCAGAVAIGNISPPGNGTAAAEACLDIVAKSQGAKFVALAMVYQGKMPEGVDGKFIIGSTLKDNELGAKIFEEFLPKALEAGSYLYAPEPLVVGQGLERIQEAFEVVKKGVSARKVVVSL</sequence>
<dbReference type="Pfam" id="PF08240">
    <property type="entry name" value="ADH_N"/>
    <property type="match status" value="1"/>
</dbReference>
<dbReference type="PANTHER" id="PTHR45348">
    <property type="entry name" value="HYPOTHETICAL OXIDOREDUCTASE (EUROFUNG)"/>
    <property type="match status" value="1"/>
</dbReference>
<dbReference type="SUPFAM" id="SSF51735">
    <property type="entry name" value="NAD(P)-binding Rossmann-fold domains"/>
    <property type="match status" value="1"/>
</dbReference>
<dbReference type="CDD" id="cd08249">
    <property type="entry name" value="enoyl_reductase_like"/>
    <property type="match status" value="1"/>
</dbReference>
<dbReference type="InterPro" id="IPR013154">
    <property type="entry name" value="ADH-like_N"/>
</dbReference>
<dbReference type="EMBL" id="KZ613865">
    <property type="protein sequence ID" value="PMD54450.1"/>
    <property type="molecule type" value="Genomic_DNA"/>
</dbReference>
<dbReference type="Gene3D" id="3.40.50.720">
    <property type="entry name" value="NAD(P)-binding Rossmann-like Domain"/>
    <property type="match status" value="1"/>
</dbReference>
<evidence type="ECO:0000313" key="6">
    <source>
        <dbReference type="Proteomes" id="UP000235371"/>
    </source>
</evidence>
<feature type="region of interest" description="Disordered" evidence="3">
    <location>
        <begin position="1"/>
        <end position="23"/>
    </location>
</feature>
<dbReference type="InParanoid" id="A0A2J6SUK5"/>
<dbReference type="GeneID" id="36593260"/>
<evidence type="ECO:0000256" key="2">
    <source>
        <dbReference type="ARBA" id="ARBA00023002"/>
    </source>
</evidence>